<proteinExistence type="predicted"/>
<organism evidence="2 3">
    <name type="scientific">Geobacillus subterraneus</name>
    <dbReference type="NCBI Taxonomy" id="129338"/>
    <lineage>
        <taxon>Bacteria</taxon>
        <taxon>Bacillati</taxon>
        <taxon>Bacillota</taxon>
        <taxon>Bacilli</taxon>
        <taxon>Bacillales</taxon>
        <taxon>Anoxybacillaceae</taxon>
        <taxon>Geobacillus</taxon>
    </lineage>
</organism>
<dbReference type="GeneID" id="32407029"/>
<evidence type="ECO:0000313" key="2">
    <source>
        <dbReference type="EMBL" id="AMX82415.1"/>
    </source>
</evidence>
<gene>
    <name evidence="2" type="ORF">GS3922_01215</name>
</gene>
<dbReference type="EMBL" id="CP014342">
    <property type="protein sequence ID" value="AMX82415.1"/>
    <property type="molecule type" value="Genomic_DNA"/>
</dbReference>
<keyword evidence="1" id="KW-0812">Transmembrane</keyword>
<sequence length="61" mass="6413">MGKWVTLFLLTVIGSVLLWIAIANALNESGDGLLSAAAVIAIQNGLIIVLLAAVLERLLKK</sequence>
<dbReference type="Proteomes" id="UP000076226">
    <property type="component" value="Chromosome"/>
</dbReference>
<reference evidence="2 3" key="1">
    <citation type="submission" date="2016-02" db="EMBL/GenBank/DDBJ databases">
        <title>Complete genome sequence of Geobacillus subterraneus KCTC 3922T.</title>
        <authorList>
            <person name="Lee D.-W."/>
            <person name="Lee Y.-J."/>
            <person name="Lee S.-J."/>
            <person name="Park G.-S."/>
            <person name="Lee S.-J."/>
            <person name="Shin J.-H."/>
        </authorList>
    </citation>
    <scope>NUCLEOTIDE SEQUENCE [LARGE SCALE GENOMIC DNA]</scope>
    <source>
        <strain evidence="2 3">KCTC 3922</strain>
    </source>
</reference>
<keyword evidence="1" id="KW-1133">Transmembrane helix</keyword>
<keyword evidence="1" id="KW-0472">Membrane</keyword>
<evidence type="ECO:0000256" key="1">
    <source>
        <dbReference type="SAM" id="Phobius"/>
    </source>
</evidence>
<evidence type="ECO:0000313" key="3">
    <source>
        <dbReference type="Proteomes" id="UP000076226"/>
    </source>
</evidence>
<accession>A0ABN4NHK0</accession>
<keyword evidence="3" id="KW-1185">Reference proteome</keyword>
<feature type="transmembrane region" description="Helical" evidence="1">
    <location>
        <begin position="33"/>
        <end position="55"/>
    </location>
</feature>
<name>A0ABN4NHK0_9BACL</name>
<dbReference type="RefSeq" id="WP_063164833.1">
    <property type="nucleotide sequence ID" value="NZ_CP014342.1"/>
</dbReference>
<protein>
    <submittedName>
        <fullName evidence="2">Uncharacterized protein</fullName>
    </submittedName>
</protein>